<evidence type="ECO:0000256" key="5">
    <source>
        <dbReference type="ARBA" id="ARBA00023136"/>
    </source>
</evidence>
<evidence type="ECO:0000313" key="7">
    <source>
        <dbReference type="EMBL" id="VFK40927.1"/>
    </source>
</evidence>
<accession>A0A450Z634</accession>
<dbReference type="NCBIfam" id="NF037997">
    <property type="entry name" value="Na_Pi_symport"/>
    <property type="match status" value="1"/>
</dbReference>
<organism evidence="8">
    <name type="scientific">Candidatus Kentrum sp. SD</name>
    <dbReference type="NCBI Taxonomy" id="2126332"/>
    <lineage>
        <taxon>Bacteria</taxon>
        <taxon>Pseudomonadati</taxon>
        <taxon>Pseudomonadota</taxon>
        <taxon>Gammaproteobacteria</taxon>
        <taxon>Candidatus Kentrum</taxon>
    </lineage>
</organism>
<dbReference type="EMBL" id="CAADHB010000272">
    <property type="protein sequence ID" value="VFK81255.1"/>
    <property type="molecule type" value="Genomic_DNA"/>
</dbReference>
<dbReference type="PANTHER" id="PTHR10010:SF46">
    <property type="entry name" value="SODIUM-DEPENDENT PHOSPHATE TRANSPORT PROTEIN 2B"/>
    <property type="match status" value="1"/>
</dbReference>
<keyword evidence="4 6" id="KW-1133">Transmembrane helix</keyword>
<comment type="subcellular location">
    <subcellularLocation>
        <location evidence="1">Cell membrane</location>
        <topology evidence="1">Multi-pass membrane protein</topology>
    </subcellularLocation>
</comment>
<evidence type="ECO:0000256" key="3">
    <source>
        <dbReference type="ARBA" id="ARBA00022692"/>
    </source>
</evidence>
<dbReference type="EMBL" id="CAADFU010000167">
    <property type="protein sequence ID" value="VFK49254.1"/>
    <property type="molecule type" value="Genomic_DNA"/>
</dbReference>
<feature type="transmembrane region" description="Helical" evidence="6">
    <location>
        <begin position="146"/>
        <end position="165"/>
    </location>
</feature>
<evidence type="ECO:0000256" key="1">
    <source>
        <dbReference type="ARBA" id="ARBA00004651"/>
    </source>
</evidence>
<evidence type="ECO:0000313" key="8">
    <source>
        <dbReference type="EMBL" id="VFK49254.1"/>
    </source>
</evidence>
<gene>
    <name evidence="9" type="ORF">BECKSD772D_GA0070982_12721</name>
    <name evidence="8" type="ORF">BECKSD772E_GA0070983_11677</name>
    <name evidence="7" type="ORF">BECKSD772F_GA0070984_107814</name>
</gene>
<evidence type="ECO:0000256" key="2">
    <source>
        <dbReference type="ARBA" id="ARBA00022475"/>
    </source>
</evidence>
<dbReference type="AlphaFoldDB" id="A0A450Z634"/>
<keyword evidence="5 6" id="KW-0472">Membrane</keyword>
<dbReference type="PANTHER" id="PTHR10010">
    <property type="entry name" value="SOLUTE CARRIER FAMILY 34 SODIUM PHOSPHATE , MEMBER 2-RELATED"/>
    <property type="match status" value="1"/>
</dbReference>
<sequence>MNIDTNPKMEPFPQDNQGSLASKIFTWASIVLAVYIILLAVGMIGSGFKWAAGGKEGAEQLFAFATNPFMGLIMGTMATALVQSSSTVTSVIVGLVAGGLPVTTAVPMVMGANIGTTITNTLVSLGHIRHKEEFRRAFSAATVHDFFNLLSVIIFLPLEIAFGLLEKTSLVMVNFFTGGSSLSMGGFDFIKPITQPIIGVFKDIFGNLPEPFGGVLLAILGVVLIFLAITFLSKLLRKVMVGQAKKTLQCAINCGPVSGIASGTAVTMLVQSSSTTTSLIVPLAGSGVLSTREVYPFTLGANIGTCITSLLASTAVSGPYAIFALQIALVHLTYNVLGVVVIFGLEFLRELPIKAADLLATLSAERKSIGVAYVLGIFFIIPSIFILTTEGASFTGGLFTQPDVSVAGIPNFTRVFH</sequence>
<dbReference type="GO" id="GO:0005886">
    <property type="term" value="C:plasma membrane"/>
    <property type="evidence" value="ECO:0007669"/>
    <property type="project" value="UniProtKB-SubCell"/>
</dbReference>
<feature type="transmembrane region" description="Helical" evidence="6">
    <location>
        <begin position="61"/>
        <end position="82"/>
    </location>
</feature>
<evidence type="ECO:0000256" key="4">
    <source>
        <dbReference type="ARBA" id="ARBA00022989"/>
    </source>
</evidence>
<dbReference type="GO" id="GO:0005436">
    <property type="term" value="F:sodium:phosphate symporter activity"/>
    <property type="evidence" value="ECO:0007669"/>
    <property type="project" value="InterPro"/>
</dbReference>
<protein>
    <submittedName>
        <fullName evidence="8">Solute carrier family 34 (Sodium-dependent phosphate cotransporter)</fullName>
    </submittedName>
</protein>
<dbReference type="GO" id="GO:0044341">
    <property type="term" value="P:sodium-dependent phosphate transport"/>
    <property type="evidence" value="ECO:0007669"/>
    <property type="project" value="InterPro"/>
</dbReference>
<name>A0A450Z634_9GAMM</name>
<reference evidence="8" key="1">
    <citation type="submission" date="2019-02" db="EMBL/GenBank/DDBJ databases">
        <authorList>
            <person name="Gruber-Vodicka R. H."/>
            <person name="Seah K. B. B."/>
        </authorList>
    </citation>
    <scope>NUCLEOTIDE SEQUENCE</scope>
    <source>
        <strain evidence="9">BECK_S127</strain>
        <strain evidence="8">BECK_S1320</strain>
        <strain evidence="7">BECK_S1321</strain>
    </source>
</reference>
<dbReference type="InterPro" id="IPR003841">
    <property type="entry name" value="Na/Pi_transpt"/>
</dbReference>
<feature type="transmembrane region" description="Helical" evidence="6">
    <location>
        <begin position="215"/>
        <end position="236"/>
    </location>
</feature>
<proteinExistence type="predicted"/>
<keyword evidence="3 6" id="KW-0812">Transmembrane</keyword>
<dbReference type="EMBL" id="CAADFR010000078">
    <property type="protein sequence ID" value="VFK40927.1"/>
    <property type="molecule type" value="Genomic_DNA"/>
</dbReference>
<feature type="transmembrane region" description="Helical" evidence="6">
    <location>
        <begin position="322"/>
        <end position="348"/>
    </location>
</feature>
<feature type="transmembrane region" description="Helical" evidence="6">
    <location>
        <begin position="369"/>
        <end position="388"/>
    </location>
</feature>
<keyword evidence="2" id="KW-1003">Cell membrane</keyword>
<dbReference type="Pfam" id="PF02690">
    <property type="entry name" value="Na_Pi_cotrans"/>
    <property type="match status" value="2"/>
</dbReference>
<evidence type="ECO:0000256" key="6">
    <source>
        <dbReference type="SAM" id="Phobius"/>
    </source>
</evidence>
<feature type="transmembrane region" description="Helical" evidence="6">
    <location>
        <begin position="20"/>
        <end position="41"/>
    </location>
</feature>
<evidence type="ECO:0000313" key="9">
    <source>
        <dbReference type="EMBL" id="VFK81255.1"/>
    </source>
</evidence>
<feature type="transmembrane region" description="Helical" evidence="6">
    <location>
        <begin position="294"/>
        <end position="316"/>
    </location>
</feature>
<feature type="transmembrane region" description="Helical" evidence="6">
    <location>
        <begin position="102"/>
        <end position="125"/>
    </location>
</feature>